<evidence type="ECO:0000313" key="2">
    <source>
        <dbReference type="Proteomes" id="UP000017813"/>
    </source>
</evidence>
<protein>
    <recommendedName>
        <fullName evidence="3">DUF4034 domain-containing protein</fullName>
    </recommendedName>
</protein>
<dbReference type="Proteomes" id="UP000017813">
    <property type="component" value="Unassembled WGS sequence"/>
</dbReference>
<dbReference type="RefSeq" id="WP_002642473.1">
    <property type="nucleotide sequence ID" value="NZ_CP019448.1"/>
</dbReference>
<comment type="caution">
    <text evidence="1">The sequence shown here is derived from an EMBL/GenBank/DDBJ whole genome shotgun (WGS) entry which is preliminary data.</text>
</comment>
<gene>
    <name evidence="1" type="ORF">HMPREF9021_01435</name>
</gene>
<dbReference type="AlphaFoldDB" id="V9HKY2"/>
<evidence type="ECO:0008006" key="3">
    <source>
        <dbReference type="Google" id="ProtNLM"/>
    </source>
</evidence>
<dbReference type="eggNOG" id="COG0457">
    <property type="taxonomic scope" value="Bacteria"/>
</dbReference>
<organism evidence="1 2">
    <name type="scientific">Simonsiella muelleri ATCC 29453</name>
    <dbReference type="NCBI Taxonomy" id="641147"/>
    <lineage>
        <taxon>Bacteria</taxon>
        <taxon>Pseudomonadati</taxon>
        <taxon>Pseudomonadota</taxon>
        <taxon>Betaproteobacteria</taxon>
        <taxon>Neisseriales</taxon>
        <taxon>Neisseriaceae</taxon>
        <taxon>Simonsiella</taxon>
    </lineage>
</organism>
<evidence type="ECO:0000313" key="1">
    <source>
        <dbReference type="EMBL" id="EFG30829.1"/>
    </source>
</evidence>
<dbReference type="KEGG" id="smur:BWP33_07090"/>
<dbReference type="EMBL" id="ADCY02000045">
    <property type="protein sequence ID" value="EFG30829.1"/>
    <property type="molecule type" value="Genomic_DNA"/>
</dbReference>
<reference evidence="1 2" key="1">
    <citation type="submission" date="2010-03" db="EMBL/GenBank/DDBJ databases">
        <authorList>
            <consortium name="The Broad Institute Genome Sequencing Platform"/>
            <person name="Ward D."/>
            <person name="Earl A."/>
            <person name="Feldgarden M."/>
            <person name="Gevers D."/>
            <person name="Young S."/>
            <person name="Zeng Q."/>
            <person name="Koehrsen M."/>
            <person name="Alvarado L."/>
            <person name="Berlin A.M."/>
            <person name="Borenstein D."/>
            <person name="Chapman S.B."/>
            <person name="Chen Z."/>
            <person name="Engels R."/>
            <person name="Freedman E."/>
            <person name="Gellesch M."/>
            <person name="Goldberg J."/>
            <person name="Griggs A."/>
            <person name="Gujja S."/>
            <person name="Heilman E.R."/>
            <person name="Heiman D.I."/>
            <person name="Hepburn T.A."/>
            <person name="Howarth C."/>
            <person name="Jen D."/>
            <person name="Larson L."/>
            <person name="Mehta T."/>
            <person name="Park D."/>
            <person name="Pearson M."/>
            <person name="Richards J."/>
            <person name="Roberts A."/>
            <person name="Saif S."/>
            <person name="Shea T.D."/>
            <person name="Shenoy N."/>
            <person name="Sisk P."/>
            <person name="Stolte C."/>
            <person name="Sykes S.N."/>
            <person name="Walk T."/>
            <person name="White J."/>
            <person name="Yandava C."/>
            <person name="Izard J."/>
            <person name="Baranova O.V."/>
            <person name="Blanton J.M."/>
            <person name="Tanner A.C."/>
            <person name="Dewhirst F."/>
            <person name="Haas B."/>
            <person name="Nusbaum C."/>
            <person name="Birren B."/>
        </authorList>
    </citation>
    <scope>NUCLEOTIDE SEQUENCE [LARGE SCALE GENOMIC DNA]</scope>
    <source>
        <strain evidence="1 2">ATCC 29453</strain>
    </source>
</reference>
<dbReference type="HOGENOM" id="CLU_780273_0_0_4"/>
<reference evidence="1 2" key="2">
    <citation type="submission" date="2011-10" db="EMBL/GenBank/DDBJ databases">
        <title>The Genome Sequence of Simonsiella muelleri ATCC 29453.</title>
        <authorList>
            <consortium name="The Broad Institute Genome Sequencing Platform"/>
            <consortium name="The Broad Institute Genome Sequencing Center for Infectious Disease"/>
            <person name="Earl A."/>
            <person name="Ward D."/>
            <person name="Feldgarden M."/>
            <person name="Gevers D."/>
            <person name="Izard J."/>
            <person name="Baranova O.V."/>
            <person name="Blanton J.M."/>
            <person name="Tanner A.C."/>
            <person name="Dewhirst F."/>
            <person name="Young S.K."/>
            <person name="Zeng Q."/>
            <person name="Gargeya S."/>
            <person name="Fitzgerald M."/>
            <person name="Haas B."/>
            <person name="Abouelleil A."/>
            <person name="Alvarado L."/>
            <person name="Arachchi H.M."/>
            <person name="Berlin A."/>
            <person name="Brown A."/>
            <person name="Chapman S.B."/>
            <person name="Chen Z."/>
            <person name="Dunbar C."/>
            <person name="Freedman E."/>
            <person name="Gearin G."/>
            <person name="Goldberg J."/>
            <person name="Griggs A."/>
            <person name="Gujja S."/>
            <person name="Heiman D."/>
            <person name="Howarth C."/>
            <person name="Larson L."/>
            <person name="Lui A."/>
            <person name="MacDonald P.J.P."/>
            <person name="Montmayeur A."/>
            <person name="Murphy C."/>
            <person name="Neiman D."/>
            <person name="Pearson M."/>
            <person name="Priest M."/>
            <person name="Roberts A."/>
            <person name="Saif S."/>
            <person name="Shea T."/>
            <person name="Shenoy N."/>
            <person name="Sisk P."/>
            <person name="Stolte C."/>
            <person name="Sykes S."/>
            <person name="Wortman J."/>
            <person name="Nusbaum C."/>
            <person name="Birren B."/>
        </authorList>
    </citation>
    <scope>NUCLEOTIDE SEQUENCE [LARGE SCALE GENOMIC DNA]</scope>
    <source>
        <strain evidence="1 2">ATCC 29453</strain>
    </source>
</reference>
<keyword evidence="2" id="KW-1185">Reference proteome</keyword>
<dbReference type="OrthoDB" id="56388at2"/>
<sequence length="342" mass="39513">MTSKFSPKTIQQLDDNLEREHATIDIFNQAMEDNDADTAREVCEFVINDDETRNSGYSRGWQFHCLKWLTAHYIVRWQNSPDDSEEETIALDGLMESLWKHKWLIGSLPCDVSLSQDDIKEATDSMSTLYKDFELSQAMVYKARLEQNIYMGNVADAKKNFAKWQSEEKDNMSDCDACEQNTLIAYYNFIGDHKKVEQLAKPILSGKLTCSEVPHTTYPPVINSMIQLGKLDEAQEILNDAIELIRESSEHFLWLMSLMIQFAMRLNNQDLALELLDEFSNNIVKSIKNNHFEYLQYLIAVAPFNDEALIAARGLAKNFDDRNGNRHYQNQLDFLFTPPTLH</sequence>
<name>V9HKY2_9NEIS</name>
<accession>V9HKY2</accession>
<proteinExistence type="predicted"/>
<dbReference type="STRING" id="641147.HMPREF9021_01435"/>